<dbReference type="OrthoDB" id="10017101at2759"/>
<dbReference type="Pfam" id="PF13489">
    <property type="entry name" value="Methyltransf_23"/>
    <property type="match status" value="1"/>
</dbReference>
<dbReference type="CDD" id="cd02440">
    <property type="entry name" value="AdoMet_MTases"/>
    <property type="match status" value="1"/>
</dbReference>
<dbReference type="SUPFAM" id="SSF53335">
    <property type="entry name" value="S-adenosyl-L-methionine-dependent methyltransferases"/>
    <property type="match status" value="1"/>
</dbReference>
<dbReference type="PANTHER" id="PTHR43861:SF1">
    <property type="entry name" value="TRANS-ACONITATE 2-METHYLTRANSFERASE"/>
    <property type="match status" value="1"/>
</dbReference>
<sequence length="598" mass="70527">MTDKEKVDLFYLNEGYIVDLPLYKQYTQKFNQYAQLVFPKLQYLKFYNQFDWVAEFLPSLPEYLYLGQENYLTEALIKQKKVVVINQLSALTSVKVLVNFLEANTYIIIQQQNGLDQDIIPKNYQMIKYGSDSDFILSDLLKESPFVYFKTTGKYHLTILRKTSENLLTTINKNQFASLSIKIEKCLADINFTNFNQKMQKTPVILYQASNEWKVNQLSSIIGARKELILTVNDILKNIIIFSELQVDINLLIQQSFLITFIDCNLNNEIQLQLSKEFALLFKETSENVMQFAIYQKIQQEEANEQQKDYDINNYFISKQQIPVNSNLHFQTLFTRQFDTNKEKSMVAEMYEYIQILSNIKKEDIDTIIKEFVYDDIILQKLSEKVTLASDTNRIERNLKQFKKFYEKSYLHGKIFENMIDLGCADGLIAYSIGVYLNIKESNIVGLDIRDIRKANIQYIQTDLEYQCSLPDNSVQIATIQQVLHHIHNWQNVIRETYKKLENYGYFIIRESIVSETIDSLILDIQHSLYAVLNKEMTSQQYVQEFVTNYITQHDMIQCLEEVGFKIRVVQKDYMHDKFNKFWIICQKLIQPSVQIKE</sequence>
<keyword evidence="3" id="KW-1185">Reference proteome</keyword>
<reference evidence="1 2" key="1">
    <citation type="journal article" date="2014" name="PLoS Genet.">
        <title>The Genome of Spironucleus salmonicida Highlights a Fish Pathogen Adapted to Fluctuating Environments.</title>
        <authorList>
            <person name="Xu F."/>
            <person name="Jerlstrom-Hultqvist J."/>
            <person name="Einarsson E."/>
            <person name="Astvaldsson A."/>
            <person name="Svard S.G."/>
            <person name="Andersson J.O."/>
        </authorList>
    </citation>
    <scope>NUCLEOTIDE SEQUENCE</scope>
    <source>
        <strain evidence="2">ATCC 50377</strain>
    </source>
</reference>
<dbReference type="PANTHER" id="PTHR43861">
    <property type="entry name" value="TRANS-ACONITATE 2-METHYLTRANSFERASE-RELATED"/>
    <property type="match status" value="1"/>
</dbReference>
<dbReference type="Proteomes" id="UP000018208">
    <property type="component" value="Unassembled WGS sequence"/>
</dbReference>
<dbReference type="GO" id="GO:0032259">
    <property type="term" value="P:methylation"/>
    <property type="evidence" value="ECO:0007669"/>
    <property type="project" value="UniProtKB-KW"/>
</dbReference>
<dbReference type="EMBL" id="KI546057">
    <property type="protein sequence ID" value="EST46914.1"/>
    <property type="molecule type" value="Genomic_DNA"/>
</dbReference>
<dbReference type="EMBL" id="AUWU02000007">
    <property type="protein sequence ID" value="KAH0571192.1"/>
    <property type="molecule type" value="Genomic_DNA"/>
</dbReference>
<gene>
    <name evidence="1" type="ORF">SS50377_13069</name>
    <name evidence="2" type="ORF">SS50377_27492</name>
</gene>
<dbReference type="Gene3D" id="3.40.50.150">
    <property type="entry name" value="Vaccinia Virus protein VP39"/>
    <property type="match status" value="1"/>
</dbReference>
<evidence type="ECO:0000313" key="1">
    <source>
        <dbReference type="EMBL" id="EST46914.1"/>
    </source>
</evidence>
<evidence type="ECO:0000313" key="3">
    <source>
        <dbReference type="Proteomes" id="UP000018208"/>
    </source>
</evidence>
<organism evidence="1">
    <name type="scientific">Spironucleus salmonicida</name>
    <dbReference type="NCBI Taxonomy" id="348837"/>
    <lineage>
        <taxon>Eukaryota</taxon>
        <taxon>Metamonada</taxon>
        <taxon>Diplomonadida</taxon>
        <taxon>Hexamitidae</taxon>
        <taxon>Hexamitinae</taxon>
        <taxon>Spironucleus</taxon>
    </lineage>
</organism>
<protein>
    <submittedName>
        <fullName evidence="1">Methyltransferase domain-containing protein</fullName>
    </submittedName>
</protein>
<accession>V6M164</accession>
<keyword evidence="1" id="KW-0808">Transferase</keyword>
<dbReference type="AlphaFoldDB" id="V6M164"/>
<proteinExistence type="predicted"/>
<keyword evidence="1" id="KW-0489">Methyltransferase</keyword>
<dbReference type="GO" id="GO:0008168">
    <property type="term" value="F:methyltransferase activity"/>
    <property type="evidence" value="ECO:0007669"/>
    <property type="project" value="UniProtKB-KW"/>
</dbReference>
<dbReference type="InterPro" id="IPR029063">
    <property type="entry name" value="SAM-dependent_MTases_sf"/>
</dbReference>
<name>V6M164_9EUKA</name>
<reference evidence="2" key="2">
    <citation type="submission" date="2020-12" db="EMBL/GenBank/DDBJ databases">
        <title>New Spironucleus salmonicida genome in near-complete chromosomes.</title>
        <authorList>
            <person name="Xu F."/>
            <person name="Kurt Z."/>
            <person name="Jimenez-Gonzalez A."/>
            <person name="Astvaldsson A."/>
            <person name="Andersson J.O."/>
            <person name="Svard S.G."/>
        </authorList>
    </citation>
    <scope>NUCLEOTIDE SEQUENCE</scope>
    <source>
        <strain evidence="2">ATCC 50377</strain>
    </source>
</reference>
<dbReference type="VEuPathDB" id="GiardiaDB:SS50377_27492"/>
<evidence type="ECO:0000313" key="2">
    <source>
        <dbReference type="EMBL" id="KAH0571192.1"/>
    </source>
</evidence>